<feature type="region of interest" description="Disordered" evidence="5">
    <location>
        <begin position="618"/>
        <end position="683"/>
    </location>
</feature>
<evidence type="ECO:0000256" key="6">
    <source>
        <dbReference type="SAM" id="Phobius"/>
    </source>
</evidence>
<feature type="transmembrane region" description="Helical" evidence="6">
    <location>
        <begin position="132"/>
        <end position="153"/>
    </location>
</feature>
<protein>
    <submittedName>
        <fullName evidence="7">Uncharacterized protein</fullName>
    </submittedName>
</protein>
<name>A0A4S2KY39_9HYME</name>
<feature type="transmembrane region" description="Helical" evidence="6">
    <location>
        <begin position="38"/>
        <end position="59"/>
    </location>
</feature>
<keyword evidence="2 6" id="KW-0812">Transmembrane</keyword>
<evidence type="ECO:0000256" key="3">
    <source>
        <dbReference type="ARBA" id="ARBA00022989"/>
    </source>
</evidence>
<dbReference type="Pfam" id="PF13903">
    <property type="entry name" value="Claudin_2"/>
    <property type="match status" value="2"/>
</dbReference>
<sequence length="683" mass="78082">MKMFTLRTQAAGRLVSRLTFALNVTGATRSGDMKKRSLSGNVGVGVFLVGFVCVCVAFGTPSWLVSDPRIVGAQLDRLGLWRHCFRSLPNPQESDAPRRFFVGCRWVYDPFTAGYSEIRGFLLPPFMIATQVFFTLCFLLGLISFFLILLFTLCWDPERKRYIELITAIGYLLLASGLSGGLAVIIFACLGNADGWMPGHANNYLGWSFALGVIGSVLTLIASGLLLVEATVQRKKRDYLKESQTRFQLESHAVVFGGGLTFAALFLLMMAFISPYWIESYQETFSNFKHMGLWEYCFEQFRYPYYQFDKQFDGCHHIFSQEYYVIREWLLPVWLMVVQAFVTLAMLLSVFAFGVISLIWIRWPLRFVLHYEWILSSVAFVCDAVAGALLFLAVSIFGGQCWRRDWLMYPNFNHLSWSYALAVISFMIHTFAAFFLYLDARTGYRLRKESRNLVMQMQPNPQSHHGPPRSGYKCLLTRNVRLRRNVEHAAHGVQLEICVENDETCFFEIRLIFLYQLRSDRGEGFYFADAEVAFAVNVQYHGHPIRIFFVGTIGQVSWNIRQRSGKFRDSYLAVFTSDMRFTVSLPAPRLSRMIFPSSSSPTTDIRRVFFKPSLSNASATFRPTPPQLRLLRPEDGDEAEAEAEDESEDVDGVESQDHGNAGDEKAEDEVLVKRYPQEHERDA</sequence>
<gene>
    <name evidence="7" type="ORF">DBV15_05592</name>
</gene>
<dbReference type="GO" id="GO:0016020">
    <property type="term" value="C:membrane"/>
    <property type="evidence" value="ECO:0007669"/>
    <property type="project" value="UniProtKB-SubCell"/>
</dbReference>
<evidence type="ECO:0000256" key="1">
    <source>
        <dbReference type="ARBA" id="ARBA00004141"/>
    </source>
</evidence>
<comment type="caution">
    <text evidence="7">The sequence shown here is derived from an EMBL/GenBank/DDBJ whole genome shotgun (WGS) entry which is preliminary data.</text>
</comment>
<feature type="compositionally biased region" description="Basic and acidic residues" evidence="5">
    <location>
        <begin position="655"/>
        <end position="683"/>
    </location>
</feature>
<evidence type="ECO:0000313" key="8">
    <source>
        <dbReference type="Proteomes" id="UP000310200"/>
    </source>
</evidence>
<evidence type="ECO:0000313" key="7">
    <source>
        <dbReference type="EMBL" id="TGZ54596.1"/>
    </source>
</evidence>
<dbReference type="STRING" id="300112.A0A4S2KY39"/>
<dbReference type="GO" id="GO:0019991">
    <property type="term" value="P:septate junction assembly"/>
    <property type="evidence" value="ECO:0007669"/>
    <property type="project" value="TreeGrafter"/>
</dbReference>
<dbReference type="GO" id="GO:0035151">
    <property type="term" value="P:regulation of tube size, open tracheal system"/>
    <property type="evidence" value="ECO:0007669"/>
    <property type="project" value="TreeGrafter"/>
</dbReference>
<evidence type="ECO:0000256" key="5">
    <source>
        <dbReference type="SAM" id="MobiDB-lite"/>
    </source>
</evidence>
<accession>A0A4S2KY39</accession>
<feature type="compositionally biased region" description="Acidic residues" evidence="5">
    <location>
        <begin position="635"/>
        <end position="654"/>
    </location>
</feature>
<dbReference type="Proteomes" id="UP000310200">
    <property type="component" value="Unassembled WGS sequence"/>
</dbReference>
<keyword evidence="3 6" id="KW-1133">Transmembrane helix</keyword>
<dbReference type="InterPro" id="IPR004031">
    <property type="entry name" value="PMP22/EMP/MP20/Claudin"/>
</dbReference>
<feature type="transmembrane region" description="Helical" evidence="6">
    <location>
        <begin position="373"/>
        <end position="397"/>
    </location>
</feature>
<comment type="subcellular location">
    <subcellularLocation>
        <location evidence="1">Membrane</location>
        <topology evidence="1">Multi-pass membrane protein</topology>
    </subcellularLocation>
</comment>
<dbReference type="EMBL" id="QBLH01000638">
    <property type="protein sequence ID" value="TGZ54596.1"/>
    <property type="molecule type" value="Genomic_DNA"/>
</dbReference>
<dbReference type="Gene3D" id="1.20.140.150">
    <property type="match status" value="2"/>
</dbReference>
<keyword evidence="8" id="KW-1185">Reference proteome</keyword>
<evidence type="ECO:0000256" key="2">
    <source>
        <dbReference type="ARBA" id="ARBA00022692"/>
    </source>
</evidence>
<feature type="transmembrane region" description="Helical" evidence="6">
    <location>
        <begin position="207"/>
        <end position="232"/>
    </location>
</feature>
<dbReference type="PANTHER" id="PTHR21284:SF6">
    <property type="entry name" value="SINUOUS"/>
    <property type="match status" value="1"/>
</dbReference>
<proteinExistence type="predicted"/>
<organism evidence="7 8">
    <name type="scientific">Temnothorax longispinosus</name>
    <dbReference type="NCBI Taxonomy" id="300112"/>
    <lineage>
        <taxon>Eukaryota</taxon>
        <taxon>Metazoa</taxon>
        <taxon>Ecdysozoa</taxon>
        <taxon>Arthropoda</taxon>
        <taxon>Hexapoda</taxon>
        <taxon>Insecta</taxon>
        <taxon>Pterygota</taxon>
        <taxon>Neoptera</taxon>
        <taxon>Endopterygota</taxon>
        <taxon>Hymenoptera</taxon>
        <taxon>Apocrita</taxon>
        <taxon>Aculeata</taxon>
        <taxon>Formicoidea</taxon>
        <taxon>Formicidae</taxon>
        <taxon>Myrmicinae</taxon>
        <taxon>Temnothorax</taxon>
    </lineage>
</organism>
<keyword evidence="4 6" id="KW-0472">Membrane</keyword>
<dbReference type="AlphaFoldDB" id="A0A4S2KY39"/>
<feature type="transmembrane region" description="Helical" evidence="6">
    <location>
        <begin position="417"/>
        <end position="438"/>
    </location>
</feature>
<dbReference type="GO" id="GO:0005918">
    <property type="term" value="C:septate junction"/>
    <property type="evidence" value="ECO:0007669"/>
    <property type="project" value="TreeGrafter"/>
</dbReference>
<dbReference type="PANTHER" id="PTHR21284">
    <property type="entry name" value="EG:80H7.2 PROTEIN"/>
    <property type="match status" value="1"/>
</dbReference>
<feature type="transmembrane region" description="Helical" evidence="6">
    <location>
        <begin position="333"/>
        <end position="361"/>
    </location>
</feature>
<evidence type="ECO:0000256" key="4">
    <source>
        <dbReference type="ARBA" id="ARBA00023136"/>
    </source>
</evidence>
<feature type="transmembrane region" description="Helical" evidence="6">
    <location>
        <begin position="253"/>
        <end position="278"/>
    </location>
</feature>
<feature type="transmembrane region" description="Helical" evidence="6">
    <location>
        <begin position="165"/>
        <end position="187"/>
    </location>
</feature>
<reference evidence="7 8" key="1">
    <citation type="journal article" date="2019" name="Philos. Trans. R. Soc. Lond., B, Biol. Sci.">
        <title>Ant behaviour and brain gene expression of defending hosts depend on the ecological success of the intruding social parasite.</title>
        <authorList>
            <person name="Kaur R."/>
            <person name="Stoldt M."/>
            <person name="Jongepier E."/>
            <person name="Feldmeyer B."/>
            <person name="Menzel F."/>
            <person name="Bornberg-Bauer E."/>
            <person name="Foitzik S."/>
        </authorList>
    </citation>
    <scope>NUCLEOTIDE SEQUENCE [LARGE SCALE GENOMIC DNA]</scope>
    <source>
        <tissue evidence="7">Whole body</tissue>
    </source>
</reference>